<evidence type="ECO:0000313" key="2">
    <source>
        <dbReference type="EMBL" id="SQD78490.1"/>
    </source>
</evidence>
<protein>
    <submittedName>
        <fullName evidence="2">Alpha/beta hydrolase</fullName>
    </submittedName>
</protein>
<dbReference type="EMBL" id="LS483250">
    <property type="protein sequence ID" value="SQD78490.1"/>
    <property type="molecule type" value="Genomic_DNA"/>
</dbReference>
<name>A0A330LNM1_9GAMM</name>
<dbReference type="AlphaFoldDB" id="A0A330LNM1"/>
<keyword evidence="2" id="KW-0378">Hydrolase</keyword>
<dbReference type="InterPro" id="IPR046879">
    <property type="entry name" value="KANL3/Tex30_Abhydrolase"/>
</dbReference>
<dbReference type="OrthoDB" id="652634at2"/>
<dbReference type="Gene3D" id="3.40.50.1820">
    <property type="entry name" value="alpha/beta hydrolase"/>
    <property type="match status" value="1"/>
</dbReference>
<dbReference type="KEGG" id="mya:MORIYA_2012"/>
<evidence type="ECO:0000259" key="1">
    <source>
        <dbReference type="Pfam" id="PF20408"/>
    </source>
</evidence>
<dbReference type="GO" id="GO:0016787">
    <property type="term" value="F:hydrolase activity"/>
    <property type="evidence" value="ECO:0007669"/>
    <property type="project" value="UniProtKB-KW"/>
</dbReference>
<keyword evidence="3" id="KW-1185">Reference proteome</keyword>
<dbReference type="InterPro" id="IPR029058">
    <property type="entry name" value="AB_hydrolase_fold"/>
</dbReference>
<dbReference type="PANTHER" id="PTHR13136:SF11">
    <property type="entry name" value="TESTIS-EXPRESSED PROTEIN 30"/>
    <property type="match status" value="1"/>
</dbReference>
<evidence type="ECO:0000313" key="3">
    <source>
        <dbReference type="Proteomes" id="UP000250163"/>
    </source>
</evidence>
<dbReference type="SUPFAM" id="SSF53474">
    <property type="entry name" value="alpha/beta-Hydrolases"/>
    <property type="match status" value="1"/>
</dbReference>
<organism evidence="2 3">
    <name type="scientific">Moritella yayanosii</name>
    <dbReference type="NCBI Taxonomy" id="69539"/>
    <lineage>
        <taxon>Bacteria</taxon>
        <taxon>Pseudomonadati</taxon>
        <taxon>Pseudomonadota</taxon>
        <taxon>Gammaproteobacteria</taxon>
        <taxon>Alteromonadales</taxon>
        <taxon>Moritellaceae</taxon>
        <taxon>Moritella</taxon>
    </lineage>
</organism>
<gene>
    <name evidence="2" type="ORF">MORIYA_2012</name>
</gene>
<dbReference type="PANTHER" id="PTHR13136">
    <property type="entry name" value="TESTIS DEVELOPMENT PROTEIN PRTD"/>
    <property type="match status" value="1"/>
</dbReference>
<accession>A0A330LNM1</accession>
<dbReference type="Proteomes" id="UP000250163">
    <property type="component" value="Chromosome MORIYA"/>
</dbReference>
<dbReference type="RefSeq" id="WP_112714632.1">
    <property type="nucleotide sequence ID" value="NZ_LS483250.1"/>
</dbReference>
<sequence>MELIYNGPVDGPLFVFAHGAGAPASADFMETIAKGLALQGIRVARFNFPYMQQRVDNGTRRPPERAPKLIAQYQQLIASIDQPMVIGGKSMGGRMASLVASDPTTDELSVNSKIKGIACLGFPFHPANKPETLRTAHFSLIKQAIFIAQGERDKLGTKEEVASYGLPDNIDWLWLEDGDHDLKPRVKSGFTHRAHLQKTIDNMAAFIKQVLA</sequence>
<reference evidence="3" key="1">
    <citation type="submission" date="2018-05" db="EMBL/GenBank/DDBJ databases">
        <authorList>
            <person name="Cea G.-C."/>
            <person name="William W."/>
        </authorList>
    </citation>
    <scope>NUCLEOTIDE SEQUENCE [LARGE SCALE GENOMIC DNA]</scope>
    <source>
        <strain evidence="3">DB21MT 5</strain>
    </source>
</reference>
<dbReference type="InterPro" id="IPR026555">
    <property type="entry name" value="NSL3/Tex30"/>
</dbReference>
<dbReference type="Pfam" id="PF20408">
    <property type="entry name" value="Abhydrolase_11"/>
    <property type="match status" value="1"/>
</dbReference>
<feature type="domain" description="KANL3/Tex30 alpha/beta hydrolase-like" evidence="1">
    <location>
        <begin position="13"/>
        <end position="208"/>
    </location>
</feature>
<proteinExistence type="predicted"/>